<dbReference type="EMBL" id="JAMSHJ010000005">
    <property type="protein sequence ID" value="KAI5411292.1"/>
    <property type="molecule type" value="Genomic_DNA"/>
</dbReference>
<organism evidence="4 5">
    <name type="scientific">Pisum sativum</name>
    <name type="common">Garden pea</name>
    <name type="synonym">Lathyrus oleraceus</name>
    <dbReference type="NCBI Taxonomy" id="3888"/>
    <lineage>
        <taxon>Eukaryota</taxon>
        <taxon>Viridiplantae</taxon>
        <taxon>Streptophyta</taxon>
        <taxon>Embryophyta</taxon>
        <taxon>Tracheophyta</taxon>
        <taxon>Spermatophyta</taxon>
        <taxon>Magnoliopsida</taxon>
        <taxon>eudicotyledons</taxon>
        <taxon>Gunneridae</taxon>
        <taxon>Pentapetalae</taxon>
        <taxon>rosids</taxon>
        <taxon>fabids</taxon>
        <taxon>Fabales</taxon>
        <taxon>Fabaceae</taxon>
        <taxon>Papilionoideae</taxon>
        <taxon>50 kb inversion clade</taxon>
        <taxon>NPAAA clade</taxon>
        <taxon>Hologalegina</taxon>
        <taxon>IRL clade</taxon>
        <taxon>Fabeae</taxon>
        <taxon>Lathyrus</taxon>
    </lineage>
</organism>
<dbReference type="SUPFAM" id="SSF51735">
    <property type="entry name" value="NAD(P)-binding Rossmann-fold domains"/>
    <property type="match status" value="1"/>
</dbReference>
<dbReference type="InterPro" id="IPR045312">
    <property type="entry name" value="PCBER-like"/>
</dbReference>
<keyword evidence="1" id="KW-0521">NADP</keyword>
<dbReference type="PANTHER" id="PTHR43349:SF9">
    <property type="entry name" value="PHENYLCOUMARAN BENZYLIC ETHER REDUCTASE-LIKE PROTEIN"/>
    <property type="match status" value="1"/>
</dbReference>
<dbReference type="AlphaFoldDB" id="A0A9D5AGW4"/>
<gene>
    <name evidence="4" type="ORF">KIW84_056406</name>
</gene>
<dbReference type="InterPro" id="IPR008030">
    <property type="entry name" value="NmrA-like"/>
</dbReference>
<dbReference type="PANTHER" id="PTHR43349">
    <property type="entry name" value="PINORESINOL REDUCTASE-RELATED"/>
    <property type="match status" value="1"/>
</dbReference>
<keyword evidence="5" id="KW-1185">Reference proteome</keyword>
<dbReference type="CDD" id="cd05259">
    <property type="entry name" value="PCBER_SDR_a"/>
    <property type="match status" value="1"/>
</dbReference>
<proteinExistence type="predicted"/>
<dbReference type="Gene3D" id="3.90.25.10">
    <property type="entry name" value="UDP-galactose 4-epimerase, domain 1"/>
    <property type="match status" value="1"/>
</dbReference>
<evidence type="ECO:0000256" key="2">
    <source>
        <dbReference type="ARBA" id="ARBA00023002"/>
    </source>
</evidence>
<dbReference type="Gramene" id="Psat05G0640600-T1">
    <property type="protein sequence ID" value="KAI5411292.1"/>
    <property type="gene ID" value="KIW84_056406"/>
</dbReference>
<feature type="non-terminal residue" evidence="4">
    <location>
        <position position="1"/>
    </location>
</feature>
<evidence type="ECO:0000256" key="1">
    <source>
        <dbReference type="ARBA" id="ARBA00022857"/>
    </source>
</evidence>
<evidence type="ECO:0000313" key="5">
    <source>
        <dbReference type="Proteomes" id="UP001058974"/>
    </source>
</evidence>
<feature type="domain" description="NmrA-like" evidence="3">
    <location>
        <begin position="10"/>
        <end position="304"/>
    </location>
</feature>
<dbReference type="Pfam" id="PF05368">
    <property type="entry name" value="NmrA"/>
    <property type="match status" value="1"/>
</dbReference>
<evidence type="ECO:0000259" key="3">
    <source>
        <dbReference type="Pfam" id="PF05368"/>
    </source>
</evidence>
<dbReference type="Proteomes" id="UP001058974">
    <property type="component" value="Chromosome 5"/>
</dbReference>
<comment type="caution">
    <text evidence="4">The sequence shown here is derived from an EMBL/GenBank/DDBJ whole genome shotgun (WGS) entry which is preliminary data.</text>
</comment>
<keyword evidence="2" id="KW-0560">Oxidoreductase</keyword>
<protein>
    <recommendedName>
        <fullName evidence="3">NmrA-like domain-containing protein</fullName>
    </recommendedName>
</protein>
<sequence length="323" mass="36824">RVPKQKMEGKKNKILVFGGTGYIGKYMVKASISLGYPTFVYTRPINTKTPSSKIQLCDEFNSLGVTLVEGELEHDRILKVIKQVDIVICTFPYPLVMEQLKIIDAIKVAGNIKRFLPSDFGVEEDKVHPLPPFQVFLDKKIKIRREIEAARIPYTFVSANCFGAYFVNFLLRPYESNKDIVVYGNGETKAILNYEEDVAIYTIKVANDPRAHNRIVVYRPSKNIITQNELILLWKNKTDQNFNKVFVPEEDIIKLSQNLPPPEDIPVSILHSIFVKGDLMNFELGEDDLEASKLYPDYNYTSIDKLLDKFLVDPPPPASASFQ</sequence>
<accession>A0A9D5AGW4</accession>
<dbReference type="InterPro" id="IPR036291">
    <property type="entry name" value="NAD(P)-bd_dom_sf"/>
</dbReference>
<name>A0A9D5AGW4_PEA</name>
<reference evidence="4 5" key="1">
    <citation type="journal article" date="2022" name="Nat. Genet.">
        <title>Improved pea reference genome and pan-genome highlight genomic features and evolutionary characteristics.</title>
        <authorList>
            <person name="Yang T."/>
            <person name="Liu R."/>
            <person name="Luo Y."/>
            <person name="Hu S."/>
            <person name="Wang D."/>
            <person name="Wang C."/>
            <person name="Pandey M.K."/>
            <person name="Ge S."/>
            <person name="Xu Q."/>
            <person name="Li N."/>
            <person name="Li G."/>
            <person name="Huang Y."/>
            <person name="Saxena R.K."/>
            <person name="Ji Y."/>
            <person name="Li M."/>
            <person name="Yan X."/>
            <person name="He Y."/>
            <person name="Liu Y."/>
            <person name="Wang X."/>
            <person name="Xiang C."/>
            <person name="Varshney R.K."/>
            <person name="Ding H."/>
            <person name="Gao S."/>
            <person name="Zong X."/>
        </authorList>
    </citation>
    <scope>NUCLEOTIDE SEQUENCE [LARGE SCALE GENOMIC DNA]</scope>
    <source>
        <strain evidence="4 5">cv. Zhongwan 6</strain>
    </source>
</reference>
<evidence type="ECO:0000313" key="4">
    <source>
        <dbReference type="EMBL" id="KAI5411292.1"/>
    </source>
</evidence>
<dbReference type="GO" id="GO:0009807">
    <property type="term" value="P:lignan biosynthetic process"/>
    <property type="evidence" value="ECO:0007669"/>
    <property type="project" value="UniProtKB-ARBA"/>
</dbReference>
<dbReference type="GO" id="GO:0016491">
    <property type="term" value="F:oxidoreductase activity"/>
    <property type="evidence" value="ECO:0007669"/>
    <property type="project" value="UniProtKB-KW"/>
</dbReference>
<dbReference type="InterPro" id="IPR050608">
    <property type="entry name" value="NmrA-type/Isoflavone_red_sf"/>
</dbReference>
<dbReference type="Gene3D" id="3.40.50.720">
    <property type="entry name" value="NAD(P)-binding Rossmann-like Domain"/>
    <property type="match status" value="1"/>
</dbReference>